<comment type="subcellular location">
    <subcellularLocation>
        <location evidence="1">Membrane</location>
        <topology evidence="1">Multi-pass membrane protein</topology>
    </subcellularLocation>
</comment>
<keyword evidence="3 7" id="KW-0812">Transmembrane</keyword>
<comment type="similarity">
    <text evidence="2">Belongs to the nucleobase:cation symporter-2 (NCS2) (TC 2.A.40) family.</text>
</comment>
<feature type="coiled-coil region" evidence="6">
    <location>
        <begin position="570"/>
        <end position="600"/>
    </location>
</feature>
<gene>
    <name evidence="9" type="primary">LOC115223304</name>
</gene>
<proteinExistence type="inferred from homology"/>
<feature type="transmembrane region" description="Helical" evidence="7">
    <location>
        <begin position="231"/>
        <end position="253"/>
    </location>
</feature>
<evidence type="ECO:0000313" key="9">
    <source>
        <dbReference type="RefSeq" id="XP_029649674.1"/>
    </source>
</evidence>
<feature type="transmembrane region" description="Helical" evidence="7">
    <location>
        <begin position="198"/>
        <end position="219"/>
    </location>
</feature>
<dbReference type="GO" id="GO:0016020">
    <property type="term" value="C:membrane"/>
    <property type="evidence" value="ECO:0007669"/>
    <property type="project" value="UniProtKB-SubCell"/>
</dbReference>
<evidence type="ECO:0000256" key="1">
    <source>
        <dbReference type="ARBA" id="ARBA00004141"/>
    </source>
</evidence>
<name>A0A6P7TEQ1_9MOLL</name>
<dbReference type="AlphaFoldDB" id="A0A6P7TEQ1"/>
<feature type="transmembrane region" description="Helical" evidence="7">
    <location>
        <begin position="449"/>
        <end position="471"/>
    </location>
</feature>
<evidence type="ECO:0000256" key="4">
    <source>
        <dbReference type="ARBA" id="ARBA00022989"/>
    </source>
</evidence>
<dbReference type="GO" id="GO:0022857">
    <property type="term" value="F:transmembrane transporter activity"/>
    <property type="evidence" value="ECO:0007669"/>
    <property type="project" value="InterPro"/>
</dbReference>
<sequence length="642" mass="70624">MASPNIQDVPRPKDIDKIEFEIIKESAAEYSEEYDGNALTVNGNGSNQQEGGVDVSKPSKDIEIEYEIASNELIYKVCDVPPLRVSLLVALQQSLLSISSSFTVGFLLADLVCAGQNDMLKAKLICSIMFVSGLTTFLQNNIGIRLPLYQGPTIEYILPLLALKDSMEWNCERIIEAHWNQTSTPNATMETGAPDEVIYARIQMLQCSLIIVGILQFLLGATGLVGIVFRYIGPVTITPTLLLIGFYIFKVIVKFSETHWGISMATSSMSVILSMYLAKYKIPVPAWTPKKGFHTIRTSLHATFSMLIGIIFGWVICGILTNAGLLTDDKNDKQFNARTDSKLYVLGASDWFFFPYPGYFGFSMNFSVSTLISFFIATLASIVDSIADYYACAKICDVPIPPNHSVNRGIVIDGLATAYAGGLGIGHGTSTYGGNIGAIAITRVASRRVFQIVGVIYMLFGIIGKMGAFFVTIPMPVLGGVQLIYFGSFIGVILSNMHKVEMNHRNMSIIGVSIIFGVSIPIWSHNNPEQYATGYKEIDGSVHAILTNPNFLGGLLAMILDNAWPGTLKERGLADSVEDLNKDADELNNQRNQTEKEEESIYGVPILPNFIARHPFLRFLAFMPPYGLNRDRTNVEKKAEVI</sequence>
<keyword evidence="5 7" id="KW-0472">Membrane</keyword>
<keyword evidence="8" id="KW-1185">Reference proteome</keyword>
<keyword evidence="6" id="KW-0175">Coiled coil</keyword>
<evidence type="ECO:0000256" key="6">
    <source>
        <dbReference type="SAM" id="Coils"/>
    </source>
</evidence>
<protein>
    <submittedName>
        <fullName evidence="9">Solute carrier family 23 member 1-like isoform X1</fullName>
    </submittedName>
</protein>
<dbReference type="KEGG" id="osn:115223304"/>
<feature type="transmembrane region" description="Helical" evidence="7">
    <location>
        <begin position="477"/>
        <end position="495"/>
    </location>
</feature>
<feature type="transmembrane region" description="Helical" evidence="7">
    <location>
        <begin position="359"/>
        <end position="380"/>
    </location>
</feature>
<evidence type="ECO:0000256" key="7">
    <source>
        <dbReference type="SAM" id="Phobius"/>
    </source>
</evidence>
<reference evidence="9" key="1">
    <citation type="submission" date="2025-08" db="UniProtKB">
        <authorList>
            <consortium name="RefSeq"/>
        </authorList>
    </citation>
    <scope>IDENTIFICATION</scope>
</reference>
<dbReference type="InterPro" id="IPR006043">
    <property type="entry name" value="NCS2"/>
</dbReference>
<dbReference type="Proteomes" id="UP000515154">
    <property type="component" value="Linkage group LG22"/>
</dbReference>
<organism evidence="8 9">
    <name type="scientific">Octopus sinensis</name>
    <name type="common">East Asian common octopus</name>
    <dbReference type="NCBI Taxonomy" id="2607531"/>
    <lineage>
        <taxon>Eukaryota</taxon>
        <taxon>Metazoa</taxon>
        <taxon>Spiralia</taxon>
        <taxon>Lophotrochozoa</taxon>
        <taxon>Mollusca</taxon>
        <taxon>Cephalopoda</taxon>
        <taxon>Coleoidea</taxon>
        <taxon>Octopodiformes</taxon>
        <taxon>Octopoda</taxon>
        <taxon>Incirrata</taxon>
        <taxon>Octopodidae</taxon>
        <taxon>Octopus</taxon>
    </lineage>
</organism>
<feature type="transmembrane region" description="Helical" evidence="7">
    <location>
        <begin position="299"/>
        <end position="321"/>
    </location>
</feature>
<dbReference type="RefSeq" id="XP_029649674.1">
    <property type="nucleotide sequence ID" value="XM_029793814.2"/>
</dbReference>
<feature type="transmembrane region" description="Helical" evidence="7">
    <location>
        <begin position="259"/>
        <end position="278"/>
    </location>
</feature>
<evidence type="ECO:0000256" key="3">
    <source>
        <dbReference type="ARBA" id="ARBA00022692"/>
    </source>
</evidence>
<dbReference type="Pfam" id="PF00860">
    <property type="entry name" value="Xan_ur_permease"/>
    <property type="match status" value="1"/>
</dbReference>
<evidence type="ECO:0000313" key="8">
    <source>
        <dbReference type="Proteomes" id="UP000515154"/>
    </source>
</evidence>
<evidence type="ECO:0000256" key="2">
    <source>
        <dbReference type="ARBA" id="ARBA00008821"/>
    </source>
</evidence>
<keyword evidence="4 7" id="KW-1133">Transmembrane helix</keyword>
<dbReference type="PANTHER" id="PTHR11119">
    <property type="entry name" value="XANTHINE-URACIL / VITAMIN C PERMEASE FAMILY MEMBER"/>
    <property type="match status" value="1"/>
</dbReference>
<accession>A0A6P7TEQ1</accession>
<evidence type="ECO:0000256" key="5">
    <source>
        <dbReference type="ARBA" id="ARBA00023136"/>
    </source>
</evidence>